<keyword evidence="4" id="KW-0653">Protein transport</keyword>
<dbReference type="Proteomes" id="UP001152964">
    <property type="component" value="Chromosome 7"/>
</dbReference>
<dbReference type="PANTHER" id="PTHR11134">
    <property type="entry name" value="ADAPTOR COMPLEX SUBUNIT BETA FAMILY MEMBER"/>
    <property type="match status" value="1"/>
</dbReference>
<comment type="similarity">
    <text evidence="2">Belongs to the adaptor complexes large subunit family.</text>
</comment>
<sequence length="856" mass="97519">MYIFLNMFTIEANRKPCDFDKLGQITFRSPTERKATVDQTTKRPEKRMTAMVDSISRIASALDTAKVITREAAAVATSKLGESSYTYYSQNINPQQLVTLLNSRNSREVRDAMKRIVSIMASDDNSIDVELYFADVVKNITTNDTKVKRLIYLYLLRYAENDPNLTLLSINSLQKSLSDSSPELRCFAIRALSDMKMSSLAPIILHTIKKLVTDPSAMVRGEVALAIVKLYRAGKSEFHEELLDVLKDLMADTDPKVISCAVLTLKECYYDHLELLHGHFRRYCKAIKQFDSWSQSYLIEILIKYCKQFLPKPTVVDKSSEGSPRTCPLPEKYNEIEYPLYDVVNHPDLDLFLQSLNRLIYSSNPAVILSCCNALYQLASPMQMKNTKFIESLIKTLTTTTNQGNKEMLLQTVHFLSVLDQTLFLPFISKFYIFPKDPIVVSVWKIQILSTLINESNVKEIFKELKYYVANAHLPEKVVIMAVKSLSKCGQLSTGWESSVMKWLIDHMESHKLSVSILDAYVNVIRTLVQNNPTKHLRIIFKLADLLTVQMNLADNARAGIVWLFGEIASIEFKICPDVLRKLIPNFSQEGPETRCQILVLSAKLLSYEIDNFNQAQTTRVEDSETEENGQNNTYYDFSSSRISQMYNAVLYLAKYDDDFDIRDRARMISSLFDSGKYEIVSLLLQAPKPAARNDDFINSLRLETHDSKIKEFFKMLPWNTDIIETDNDVRETAALKDYNKYKKSFSSQSFISPNSTRSFTSTSNTNLTENNEISNNGNSISGKSNNSTFASQNGKKYRLQSLDEFLSDIPERKSKPERVLRVREESSDEDESESESDDDSYSSSSLETSSSLSEA</sequence>
<keyword evidence="3" id="KW-0813">Transport</keyword>
<evidence type="ECO:0000313" key="9">
    <source>
        <dbReference type="Proteomes" id="UP001152964"/>
    </source>
</evidence>
<evidence type="ECO:0000256" key="2">
    <source>
        <dbReference type="ARBA" id="ARBA00006613"/>
    </source>
</evidence>
<dbReference type="InterPro" id="IPR002553">
    <property type="entry name" value="Clathrin/coatomer_adapt-like_N"/>
</dbReference>
<evidence type="ECO:0000256" key="3">
    <source>
        <dbReference type="ARBA" id="ARBA00022448"/>
    </source>
</evidence>
<organism evidence="8 9">
    <name type="scientific">Saccharomyces eubayanus</name>
    <name type="common">Yeast</name>
    <dbReference type="NCBI Taxonomy" id="1080349"/>
    <lineage>
        <taxon>Eukaryota</taxon>
        <taxon>Fungi</taxon>
        <taxon>Dikarya</taxon>
        <taxon>Ascomycota</taxon>
        <taxon>Saccharomycotina</taxon>
        <taxon>Saccharomycetes</taxon>
        <taxon>Saccharomycetales</taxon>
        <taxon>Saccharomycetaceae</taxon>
        <taxon>Saccharomyces</taxon>
    </lineage>
</organism>
<dbReference type="Gene3D" id="1.25.10.10">
    <property type="entry name" value="Leucine-rich Repeat Variant"/>
    <property type="match status" value="1"/>
</dbReference>
<feature type="region of interest" description="Disordered" evidence="6">
    <location>
        <begin position="749"/>
        <end position="794"/>
    </location>
</feature>
<evidence type="ECO:0000256" key="1">
    <source>
        <dbReference type="ARBA" id="ARBA00004308"/>
    </source>
</evidence>
<evidence type="ECO:0000256" key="4">
    <source>
        <dbReference type="ARBA" id="ARBA00022927"/>
    </source>
</evidence>
<feature type="compositionally biased region" description="Acidic residues" evidence="6">
    <location>
        <begin position="827"/>
        <end position="841"/>
    </location>
</feature>
<proteinExistence type="inferred from homology"/>
<dbReference type="Pfam" id="PF01602">
    <property type="entry name" value="Adaptin_N"/>
    <property type="match status" value="1"/>
</dbReference>
<keyword evidence="5" id="KW-0472">Membrane</keyword>
<evidence type="ECO:0000259" key="7">
    <source>
        <dbReference type="Pfam" id="PF01602"/>
    </source>
</evidence>
<keyword evidence="9" id="KW-1185">Reference proteome</keyword>
<comment type="subcellular location">
    <subcellularLocation>
        <location evidence="1">Endomembrane system</location>
    </subcellularLocation>
</comment>
<dbReference type="SUPFAM" id="SSF48371">
    <property type="entry name" value="ARM repeat"/>
    <property type="match status" value="1"/>
</dbReference>
<dbReference type="InterPro" id="IPR026739">
    <property type="entry name" value="AP_beta"/>
</dbReference>
<feature type="region of interest" description="Disordered" evidence="6">
    <location>
        <begin position="806"/>
        <end position="856"/>
    </location>
</feature>
<evidence type="ECO:0000313" key="8">
    <source>
        <dbReference type="EMBL" id="CAI2015389.1"/>
    </source>
</evidence>
<dbReference type="InterPro" id="IPR011989">
    <property type="entry name" value="ARM-like"/>
</dbReference>
<feature type="domain" description="Clathrin/coatomer adaptor adaptin-like N-terminal" evidence="7">
    <location>
        <begin position="90"/>
        <end position="676"/>
    </location>
</feature>
<dbReference type="EMBL" id="OX291497">
    <property type="protein sequence ID" value="CAI2015389.1"/>
    <property type="molecule type" value="Genomic_DNA"/>
</dbReference>
<evidence type="ECO:0000256" key="5">
    <source>
        <dbReference type="ARBA" id="ARBA00023136"/>
    </source>
</evidence>
<evidence type="ECO:0000256" key="6">
    <source>
        <dbReference type="SAM" id="MobiDB-lite"/>
    </source>
</evidence>
<name>A0ABN8VVX2_SACEU</name>
<feature type="compositionally biased region" description="Low complexity" evidence="6">
    <location>
        <begin position="842"/>
        <end position="856"/>
    </location>
</feature>
<feature type="compositionally biased region" description="Low complexity" evidence="6">
    <location>
        <begin position="749"/>
        <end position="789"/>
    </location>
</feature>
<feature type="compositionally biased region" description="Basic and acidic residues" evidence="6">
    <location>
        <begin position="810"/>
        <end position="826"/>
    </location>
</feature>
<accession>A0ABN8VVX2</accession>
<protein>
    <recommendedName>
        <fullName evidence="7">Clathrin/coatomer adaptor adaptin-like N-terminal domain-containing protein</fullName>
    </recommendedName>
</protein>
<reference evidence="8" key="1">
    <citation type="submission" date="2022-08" db="EMBL/GenBank/DDBJ databases">
        <authorList>
            <person name="Byrne P K."/>
        </authorList>
    </citation>
    <scope>NUCLEOTIDE SEQUENCE</scope>
    <source>
        <strain evidence="8">UCD650</strain>
    </source>
</reference>
<gene>
    <name evidence="8" type="primary">U6500G05030</name>
    <name evidence="8" type="ORF">SEUBUCD650_0G05030</name>
</gene>
<dbReference type="InterPro" id="IPR016024">
    <property type="entry name" value="ARM-type_fold"/>
</dbReference>